<evidence type="ECO:0000256" key="1">
    <source>
        <dbReference type="SAM" id="SignalP"/>
    </source>
</evidence>
<name>A0ABY5NV70_9FLAO</name>
<organism evidence="2 3">
    <name type="scientific">Paenimyroides aestuarii</name>
    <dbReference type="NCBI Taxonomy" id="2968490"/>
    <lineage>
        <taxon>Bacteria</taxon>
        <taxon>Pseudomonadati</taxon>
        <taxon>Bacteroidota</taxon>
        <taxon>Flavobacteriia</taxon>
        <taxon>Flavobacteriales</taxon>
        <taxon>Flavobacteriaceae</taxon>
        <taxon>Paenimyroides</taxon>
    </lineage>
</organism>
<protein>
    <recommendedName>
        <fullName evidence="4">DsrE/DsrF-like family protein</fullName>
    </recommendedName>
</protein>
<evidence type="ECO:0000313" key="2">
    <source>
        <dbReference type="EMBL" id="UUV22244.1"/>
    </source>
</evidence>
<accession>A0ABY5NV70</accession>
<feature type="chain" id="PRO_5046292375" description="DsrE/DsrF-like family protein" evidence="1">
    <location>
        <begin position="22"/>
        <end position="146"/>
    </location>
</feature>
<dbReference type="RefSeq" id="WP_257500161.1">
    <property type="nucleotide sequence ID" value="NZ_CP102382.1"/>
</dbReference>
<evidence type="ECO:0008006" key="4">
    <source>
        <dbReference type="Google" id="ProtNLM"/>
    </source>
</evidence>
<dbReference type="SUPFAM" id="SSF75169">
    <property type="entry name" value="DsrEFH-like"/>
    <property type="match status" value="1"/>
</dbReference>
<feature type="signal peptide" evidence="1">
    <location>
        <begin position="1"/>
        <end position="21"/>
    </location>
</feature>
<proteinExistence type="predicted"/>
<reference evidence="2 3" key="1">
    <citation type="submission" date="2022-08" db="EMBL/GenBank/DDBJ databases">
        <title>Myroides zhujiangensis sp. nov., a novel bacterium isolated from sediment in the Pearl River Estuary.</title>
        <authorList>
            <person name="Cui L."/>
        </authorList>
    </citation>
    <scope>NUCLEOTIDE SEQUENCE [LARGE SCALE GENOMIC DNA]</scope>
    <source>
        <strain evidence="2 3">SCSIO 72103</strain>
    </source>
</reference>
<sequence length="146" mass="16407">MKSYIFLIVSLISFTTQIAYAQTSKNIKQTEESIKKKGKYALLVMKKQHLKAAVETGAEFKAKSSKISFEIVICGSLVKEISEDKELQRLVIKAVKEQQLHLLICGLSVKQFQVNSTLLPKEVPITTNGLIYIFGLQEQGFKTIIL</sequence>
<evidence type="ECO:0000313" key="3">
    <source>
        <dbReference type="Proteomes" id="UP001317001"/>
    </source>
</evidence>
<dbReference type="Gene3D" id="3.40.1260.10">
    <property type="entry name" value="DsrEFH-like"/>
    <property type="match status" value="1"/>
</dbReference>
<gene>
    <name evidence="2" type="ORF">NPX36_04190</name>
</gene>
<keyword evidence="3" id="KW-1185">Reference proteome</keyword>
<keyword evidence="1" id="KW-0732">Signal</keyword>
<dbReference type="InterPro" id="IPR027396">
    <property type="entry name" value="DsrEFH-like"/>
</dbReference>
<dbReference type="Proteomes" id="UP001317001">
    <property type="component" value="Chromosome"/>
</dbReference>
<dbReference type="EMBL" id="CP102382">
    <property type="protein sequence ID" value="UUV22244.1"/>
    <property type="molecule type" value="Genomic_DNA"/>
</dbReference>